<dbReference type="InterPro" id="IPR023091">
    <property type="entry name" value="MetalPrtase_cat_dom_sf_prd"/>
</dbReference>
<dbReference type="Pfam" id="PF02130">
    <property type="entry name" value="YbeY"/>
    <property type="match status" value="1"/>
</dbReference>
<protein>
    <recommendedName>
        <fullName evidence="8">Endoribonuclease YbeY</fullName>
        <ecNumber evidence="8">3.1.-.-</ecNumber>
    </recommendedName>
</protein>
<dbReference type="GO" id="GO:0006364">
    <property type="term" value="P:rRNA processing"/>
    <property type="evidence" value="ECO:0007669"/>
    <property type="project" value="UniProtKB-UniRule"/>
</dbReference>
<dbReference type="HAMAP" id="MF_00009">
    <property type="entry name" value="Endoribonucl_YbeY"/>
    <property type="match status" value="1"/>
</dbReference>
<dbReference type="EC" id="3.1.-.-" evidence="8"/>
<keyword evidence="2 8" id="KW-0690">Ribosome biogenesis</keyword>
<feature type="binding site" evidence="8">
    <location>
        <position position="120"/>
    </location>
    <ligand>
        <name>Zn(2+)</name>
        <dbReference type="ChEBI" id="CHEBI:29105"/>
        <note>catalytic</note>
    </ligand>
</feature>
<keyword evidence="4 8" id="KW-0479">Metal-binding</keyword>
<evidence type="ECO:0000256" key="6">
    <source>
        <dbReference type="ARBA" id="ARBA00022801"/>
    </source>
</evidence>
<gene>
    <name evidence="8" type="primary">ybeY</name>
    <name evidence="9" type="ORF">CJP74_00600</name>
</gene>
<dbReference type="PROSITE" id="PS01306">
    <property type="entry name" value="UPF0054"/>
    <property type="match status" value="1"/>
</dbReference>
<accession>A0A3A1Y9F8</accession>
<dbReference type="EMBL" id="NRJH01000005">
    <property type="protein sequence ID" value="RIY33956.1"/>
    <property type="molecule type" value="Genomic_DNA"/>
</dbReference>
<dbReference type="PANTHER" id="PTHR46986:SF1">
    <property type="entry name" value="ENDORIBONUCLEASE YBEY, CHLOROPLASTIC"/>
    <property type="match status" value="1"/>
</dbReference>
<dbReference type="Gene3D" id="3.40.390.30">
    <property type="entry name" value="Metalloproteases ('zincins'), catalytic domain"/>
    <property type="match status" value="1"/>
</dbReference>
<evidence type="ECO:0000256" key="7">
    <source>
        <dbReference type="ARBA" id="ARBA00022833"/>
    </source>
</evidence>
<keyword evidence="3 8" id="KW-0540">Nuclease</keyword>
<keyword evidence="8" id="KW-0963">Cytoplasm</keyword>
<organism evidence="9 10">
    <name type="scientific">Psittacicella melopsittaci</name>
    <dbReference type="NCBI Taxonomy" id="2028576"/>
    <lineage>
        <taxon>Bacteria</taxon>
        <taxon>Pseudomonadati</taxon>
        <taxon>Pseudomonadota</taxon>
        <taxon>Gammaproteobacteria</taxon>
        <taxon>Pasteurellales</taxon>
        <taxon>Psittacicellaceae</taxon>
        <taxon>Psittacicella</taxon>
    </lineage>
</organism>
<dbReference type="GO" id="GO:0004222">
    <property type="term" value="F:metalloendopeptidase activity"/>
    <property type="evidence" value="ECO:0007669"/>
    <property type="project" value="InterPro"/>
</dbReference>
<dbReference type="GO" id="GO:0008270">
    <property type="term" value="F:zinc ion binding"/>
    <property type="evidence" value="ECO:0007669"/>
    <property type="project" value="UniProtKB-UniRule"/>
</dbReference>
<feature type="binding site" evidence="8">
    <location>
        <position position="124"/>
    </location>
    <ligand>
        <name>Zn(2+)</name>
        <dbReference type="ChEBI" id="CHEBI:29105"/>
        <note>catalytic</note>
    </ligand>
</feature>
<dbReference type="InterPro" id="IPR020549">
    <property type="entry name" value="YbeY_CS"/>
</dbReference>
<dbReference type="InterPro" id="IPR002036">
    <property type="entry name" value="YbeY"/>
</dbReference>
<evidence type="ECO:0000256" key="5">
    <source>
        <dbReference type="ARBA" id="ARBA00022759"/>
    </source>
</evidence>
<evidence type="ECO:0000256" key="4">
    <source>
        <dbReference type="ARBA" id="ARBA00022723"/>
    </source>
</evidence>
<dbReference type="NCBIfam" id="TIGR00043">
    <property type="entry name" value="rRNA maturation RNase YbeY"/>
    <property type="match status" value="1"/>
</dbReference>
<comment type="cofactor">
    <cofactor evidence="8">
        <name>Zn(2+)</name>
        <dbReference type="ChEBI" id="CHEBI:29105"/>
    </cofactor>
    <text evidence="8">Binds 1 zinc ion.</text>
</comment>
<dbReference type="GO" id="GO:0005737">
    <property type="term" value="C:cytoplasm"/>
    <property type="evidence" value="ECO:0007669"/>
    <property type="project" value="UniProtKB-SubCell"/>
</dbReference>
<evidence type="ECO:0000313" key="9">
    <source>
        <dbReference type="EMBL" id="RIY33956.1"/>
    </source>
</evidence>
<comment type="caution">
    <text evidence="9">The sequence shown here is derived from an EMBL/GenBank/DDBJ whole genome shotgun (WGS) entry which is preliminary data.</text>
</comment>
<proteinExistence type="inferred from homology"/>
<comment type="similarity">
    <text evidence="1 8">Belongs to the endoribonuclease YbeY family.</text>
</comment>
<evidence type="ECO:0000256" key="8">
    <source>
        <dbReference type="HAMAP-Rule" id="MF_00009"/>
    </source>
</evidence>
<keyword evidence="8" id="KW-0698">rRNA processing</keyword>
<dbReference type="PANTHER" id="PTHR46986">
    <property type="entry name" value="ENDORIBONUCLEASE YBEY, CHLOROPLASTIC"/>
    <property type="match status" value="1"/>
</dbReference>
<evidence type="ECO:0000313" key="10">
    <source>
        <dbReference type="Proteomes" id="UP000266258"/>
    </source>
</evidence>
<dbReference type="Proteomes" id="UP000266258">
    <property type="component" value="Unassembled WGS sequence"/>
</dbReference>
<evidence type="ECO:0000256" key="1">
    <source>
        <dbReference type="ARBA" id="ARBA00010875"/>
    </source>
</evidence>
<comment type="function">
    <text evidence="8">Single strand-specific metallo-endoribonuclease involved in late-stage 70S ribosome quality control and in maturation of the 3' terminus of the 16S rRNA.</text>
</comment>
<evidence type="ECO:0000256" key="3">
    <source>
        <dbReference type="ARBA" id="ARBA00022722"/>
    </source>
</evidence>
<keyword evidence="7 8" id="KW-0862">Zinc</keyword>
<keyword evidence="6 8" id="KW-0378">Hydrolase</keyword>
<dbReference type="SUPFAM" id="SSF55486">
    <property type="entry name" value="Metalloproteases ('zincins'), catalytic domain"/>
    <property type="match status" value="1"/>
</dbReference>
<dbReference type="GO" id="GO:0004521">
    <property type="term" value="F:RNA endonuclease activity"/>
    <property type="evidence" value="ECO:0007669"/>
    <property type="project" value="UniProtKB-UniRule"/>
</dbReference>
<dbReference type="RefSeq" id="WP_119496338.1">
    <property type="nucleotide sequence ID" value="NZ_NRJH01000005.1"/>
</dbReference>
<sequence length="167" mass="19412">MTLKIDVNDLYSAEAQAAFLPTEQDLQTWYREVEQRLDGDYHVSVTYVTPEYMQELNGQYRGKDYATNVLSFEFMGDEHEAQAFGFTELGDLIICPPVLEREAKEQEKPLEHHWTHICLHGLLHLLGYDHIEPEDAVEMEGKEKELLAQLGIPDPYRDDEKIRESLE</sequence>
<reference evidence="9 10" key="1">
    <citation type="submission" date="2017-08" db="EMBL/GenBank/DDBJ databases">
        <title>Reclassification of Bisgaard taxon 37 and 44.</title>
        <authorList>
            <person name="Christensen H."/>
        </authorList>
    </citation>
    <scope>NUCLEOTIDE SEQUENCE [LARGE SCALE GENOMIC DNA]</scope>
    <source>
        <strain evidence="9 10">B96_4</strain>
    </source>
</reference>
<dbReference type="OrthoDB" id="9807740at2"/>
<comment type="subcellular location">
    <subcellularLocation>
        <location evidence="8">Cytoplasm</location>
    </subcellularLocation>
</comment>
<evidence type="ECO:0000256" key="2">
    <source>
        <dbReference type="ARBA" id="ARBA00022517"/>
    </source>
</evidence>
<feature type="binding site" evidence="8">
    <location>
        <position position="130"/>
    </location>
    <ligand>
        <name>Zn(2+)</name>
        <dbReference type="ChEBI" id="CHEBI:29105"/>
        <note>catalytic</note>
    </ligand>
</feature>
<keyword evidence="10" id="KW-1185">Reference proteome</keyword>
<dbReference type="AlphaFoldDB" id="A0A3A1Y9F8"/>
<name>A0A3A1Y9F8_9GAMM</name>
<keyword evidence="5 8" id="KW-0255">Endonuclease</keyword>